<organism evidence="2 3">
    <name type="scientific">Pelagerythrobacter marinus</name>
    <dbReference type="NCBI Taxonomy" id="538382"/>
    <lineage>
        <taxon>Bacteria</taxon>
        <taxon>Pseudomonadati</taxon>
        <taxon>Pseudomonadota</taxon>
        <taxon>Alphaproteobacteria</taxon>
        <taxon>Sphingomonadales</taxon>
        <taxon>Erythrobacteraceae</taxon>
        <taxon>Pelagerythrobacter</taxon>
    </lineage>
</organism>
<reference evidence="2 3" key="1">
    <citation type="submission" date="2019-12" db="EMBL/GenBank/DDBJ databases">
        <title>Genomic-based taxomic classification of the family Erythrobacteraceae.</title>
        <authorList>
            <person name="Xu L."/>
        </authorList>
    </citation>
    <scope>NUCLEOTIDE SEQUENCE [LARGE SCALE GENOMIC DNA]</scope>
    <source>
        <strain evidence="2 3">H32</strain>
    </source>
</reference>
<sequence>MTRPALPAALLATAPIFALALLPAAVVATPDLAAPAPPGHPVESCAECHFDGPPLVDSPAISLVDPAGHYAAGETHVLTVHLALAEGETGGFLAALWREDGAAGTLAAGDGTAARDAAVISAPPVRAATADGLRWSFAWTSPEAPGTVHLQLAANAGNGDQSPLGDTLHAQTIPLAVR</sequence>
<proteinExistence type="predicted"/>
<keyword evidence="1" id="KW-0732">Signal</keyword>
<dbReference type="RefSeq" id="WP_160733295.1">
    <property type="nucleotide sequence ID" value="NZ_WTYO01000003.1"/>
</dbReference>
<evidence type="ECO:0000313" key="2">
    <source>
        <dbReference type="EMBL" id="MXO68667.1"/>
    </source>
</evidence>
<protein>
    <recommendedName>
        <fullName evidence="4">Reelin domain-containing protein</fullName>
    </recommendedName>
</protein>
<keyword evidence="3" id="KW-1185">Reference proteome</keyword>
<feature type="chain" id="PRO_5046835522" description="Reelin domain-containing protein" evidence="1">
    <location>
        <begin position="21"/>
        <end position="178"/>
    </location>
</feature>
<dbReference type="NCBIfam" id="NF041895">
    <property type="entry name" value="choice_anch_V"/>
    <property type="match status" value="1"/>
</dbReference>
<feature type="signal peptide" evidence="1">
    <location>
        <begin position="1"/>
        <end position="20"/>
    </location>
</feature>
<evidence type="ECO:0008006" key="4">
    <source>
        <dbReference type="Google" id="ProtNLM"/>
    </source>
</evidence>
<dbReference type="EMBL" id="WTYO01000003">
    <property type="protein sequence ID" value="MXO68667.1"/>
    <property type="molecule type" value="Genomic_DNA"/>
</dbReference>
<dbReference type="Proteomes" id="UP000444401">
    <property type="component" value="Unassembled WGS sequence"/>
</dbReference>
<accession>A0ABW9UXN3</accession>
<gene>
    <name evidence="2" type="ORF">GRI72_07490</name>
</gene>
<evidence type="ECO:0000256" key="1">
    <source>
        <dbReference type="SAM" id="SignalP"/>
    </source>
</evidence>
<name>A0ABW9UXN3_9SPHN</name>
<comment type="caution">
    <text evidence="2">The sequence shown here is derived from an EMBL/GenBank/DDBJ whole genome shotgun (WGS) entry which is preliminary data.</text>
</comment>
<evidence type="ECO:0000313" key="3">
    <source>
        <dbReference type="Proteomes" id="UP000444401"/>
    </source>
</evidence>